<organism evidence="6 7">
    <name type="scientific">Actinokineospora alba</name>
    <dbReference type="NCBI Taxonomy" id="504798"/>
    <lineage>
        <taxon>Bacteria</taxon>
        <taxon>Bacillati</taxon>
        <taxon>Actinomycetota</taxon>
        <taxon>Actinomycetes</taxon>
        <taxon>Pseudonocardiales</taxon>
        <taxon>Pseudonocardiaceae</taxon>
        <taxon>Actinokineospora</taxon>
    </lineage>
</organism>
<protein>
    <submittedName>
        <fullName evidence="6">Microcin C7 immunity protein. Serine peptidase. MEROPS family S66</fullName>
    </submittedName>
</protein>
<evidence type="ECO:0000259" key="5">
    <source>
        <dbReference type="Pfam" id="PF17676"/>
    </source>
</evidence>
<dbReference type="Pfam" id="PF02016">
    <property type="entry name" value="Peptidase_S66"/>
    <property type="match status" value="1"/>
</dbReference>
<evidence type="ECO:0000313" key="6">
    <source>
        <dbReference type="EMBL" id="SDO17655.1"/>
    </source>
</evidence>
<name>A0A1H0HER8_9PSEU</name>
<evidence type="ECO:0000256" key="3">
    <source>
        <dbReference type="SAM" id="MobiDB-lite"/>
    </source>
</evidence>
<gene>
    <name evidence="6" type="ORF">SAMN05192558_10287</name>
</gene>
<dbReference type="InterPro" id="IPR027478">
    <property type="entry name" value="LdcA_N"/>
</dbReference>
<dbReference type="InterPro" id="IPR040449">
    <property type="entry name" value="Peptidase_S66_N"/>
</dbReference>
<dbReference type="Gene3D" id="3.40.50.10740">
    <property type="entry name" value="Class I glutamine amidotransferase-like"/>
    <property type="match status" value="1"/>
</dbReference>
<dbReference type="InterPro" id="IPR040921">
    <property type="entry name" value="Peptidase_S66C"/>
</dbReference>
<dbReference type="SUPFAM" id="SSF52317">
    <property type="entry name" value="Class I glutamine amidotransferase-like"/>
    <property type="match status" value="1"/>
</dbReference>
<dbReference type="Proteomes" id="UP000199651">
    <property type="component" value="Unassembled WGS sequence"/>
</dbReference>
<keyword evidence="2" id="KW-0378">Hydrolase</keyword>
<dbReference type="AlphaFoldDB" id="A0A1H0HER8"/>
<reference evidence="7" key="1">
    <citation type="submission" date="2016-10" db="EMBL/GenBank/DDBJ databases">
        <authorList>
            <person name="Varghese N."/>
            <person name="Submissions S."/>
        </authorList>
    </citation>
    <scope>NUCLEOTIDE SEQUENCE [LARGE SCALE GENOMIC DNA]</scope>
    <source>
        <strain evidence="7">IBRC-M 10655</strain>
    </source>
</reference>
<dbReference type="PIRSF" id="PIRSF028757">
    <property type="entry name" value="LD-carboxypeptidase"/>
    <property type="match status" value="1"/>
</dbReference>
<evidence type="ECO:0000313" key="7">
    <source>
        <dbReference type="Proteomes" id="UP000199651"/>
    </source>
</evidence>
<feature type="compositionally biased region" description="Low complexity" evidence="3">
    <location>
        <begin position="1"/>
        <end position="13"/>
    </location>
</feature>
<keyword evidence="7" id="KW-1185">Reference proteome</keyword>
<dbReference type="InterPro" id="IPR003507">
    <property type="entry name" value="S66_fam"/>
</dbReference>
<evidence type="ECO:0000259" key="4">
    <source>
        <dbReference type="Pfam" id="PF02016"/>
    </source>
</evidence>
<comment type="similarity">
    <text evidence="1">Belongs to the peptidase S66 family.</text>
</comment>
<dbReference type="SUPFAM" id="SSF141986">
    <property type="entry name" value="LD-carboxypeptidase A C-terminal domain-like"/>
    <property type="match status" value="1"/>
</dbReference>
<dbReference type="PANTHER" id="PTHR30237">
    <property type="entry name" value="MURAMOYLTETRAPEPTIDE CARBOXYPEPTIDASE"/>
    <property type="match status" value="1"/>
</dbReference>
<accession>A0A1H0HER8</accession>
<dbReference type="GO" id="GO:0016787">
    <property type="term" value="F:hydrolase activity"/>
    <property type="evidence" value="ECO:0007669"/>
    <property type="project" value="UniProtKB-KW"/>
</dbReference>
<dbReference type="Pfam" id="PF17676">
    <property type="entry name" value="Peptidase_S66C"/>
    <property type="match status" value="1"/>
</dbReference>
<evidence type="ECO:0000256" key="2">
    <source>
        <dbReference type="ARBA" id="ARBA00022801"/>
    </source>
</evidence>
<feature type="domain" description="LD-carboxypeptidase C-terminal" evidence="5">
    <location>
        <begin position="216"/>
        <end position="333"/>
    </location>
</feature>
<dbReference type="Gene3D" id="3.50.30.60">
    <property type="entry name" value="LD-carboxypeptidase A C-terminal domain-like"/>
    <property type="match status" value="1"/>
</dbReference>
<dbReference type="STRING" id="504798.SAMN05421871_101216"/>
<dbReference type="RefSeq" id="WP_091370398.1">
    <property type="nucleotide sequence ID" value="NZ_FNDV01000001.1"/>
</dbReference>
<dbReference type="InterPro" id="IPR029062">
    <property type="entry name" value="Class_I_gatase-like"/>
</dbReference>
<proteinExistence type="inferred from homology"/>
<evidence type="ECO:0000256" key="1">
    <source>
        <dbReference type="ARBA" id="ARBA00010233"/>
    </source>
</evidence>
<sequence length="354" mass="36804">MGLSSASPRRAAACPPPGLRPGDGARLVSLSGPLAARCPRRLRRAAAALAGNGLRPSLCQTTTEDDGRFAGSAARRAAALTSAFRDPDVAAVITTIGGSGARDLVAHLDPDELAAHPTVFSGYSDSGSLLLWLHERTGMTTFYGPAALPQFGEPDGCDPYTWRHFWAAVSAGAAPGVLRAAEHVVVEFREWDVADDVPRARLPIPGRAVLRPGRATGPLVAANVATLAGDLRAGLVSRPWAGRVVFLEESDTASWADFQDHLAVIAASALLDGAAGVCFGVFRQVVTGEWDRAAVRESLVNLAGACRGPVVSDVEFGHTDPMLCLPLGAVAEVDADADGAVRLCLPEPAVRGRG</sequence>
<feature type="region of interest" description="Disordered" evidence="3">
    <location>
        <begin position="1"/>
        <end position="23"/>
    </location>
</feature>
<feature type="domain" description="LD-carboxypeptidase N-terminal" evidence="4">
    <location>
        <begin position="27"/>
        <end position="144"/>
    </location>
</feature>
<dbReference type="EMBL" id="FNJB01000002">
    <property type="protein sequence ID" value="SDO17655.1"/>
    <property type="molecule type" value="Genomic_DNA"/>
</dbReference>
<dbReference type="OrthoDB" id="9807329at2"/>
<dbReference type="InterPro" id="IPR027461">
    <property type="entry name" value="Carboxypeptidase_A_C_sf"/>
</dbReference>